<evidence type="ECO:0000313" key="3">
    <source>
        <dbReference type="Proteomes" id="UP000185841"/>
    </source>
</evidence>
<sequence>MRLHSTLLLLCLAAGIAHAETSPPESATPAAKLTLPSQQEATEAIVKMLDLGDQYGAVTARLGTCIPAMDAQHAGQVACTVAISIGAGTSETQADFYRSGATWLAQPSSSQEKLPFPDPALL</sequence>
<dbReference type="RefSeq" id="WP_217695052.1">
    <property type="nucleotide sequence ID" value="NZ_FTMP01000011.1"/>
</dbReference>
<protein>
    <submittedName>
        <fullName evidence="2">Uncharacterized protein</fullName>
    </submittedName>
</protein>
<dbReference type="Proteomes" id="UP000185841">
    <property type="component" value="Unassembled WGS sequence"/>
</dbReference>
<evidence type="ECO:0000313" key="2">
    <source>
        <dbReference type="EMBL" id="SIQ95184.1"/>
    </source>
</evidence>
<keyword evidence="1" id="KW-0732">Signal</keyword>
<proteinExistence type="predicted"/>
<dbReference type="EMBL" id="FTMP01000011">
    <property type="protein sequence ID" value="SIQ95184.1"/>
    <property type="molecule type" value="Genomic_DNA"/>
</dbReference>
<gene>
    <name evidence="2" type="ORF">SAMN05878282_11146</name>
</gene>
<accession>A0A1N6WYI1</accession>
<evidence type="ECO:0000256" key="1">
    <source>
        <dbReference type="SAM" id="SignalP"/>
    </source>
</evidence>
<name>A0A1N6WYI1_AQUAC</name>
<organism evidence="2 3">
    <name type="scientific">Aquipseudomonas alcaligenes</name>
    <name type="common">Pseudomonas alcaligenes</name>
    <dbReference type="NCBI Taxonomy" id="43263"/>
    <lineage>
        <taxon>Bacteria</taxon>
        <taxon>Pseudomonadati</taxon>
        <taxon>Pseudomonadota</taxon>
        <taxon>Gammaproteobacteria</taxon>
        <taxon>Pseudomonadales</taxon>
        <taxon>Pseudomonadaceae</taxon>
        <taxon>Aquipseudomonas</taxon>
    </lineage>
</organism>
<feature type="signal peptide" evidence="1">
    <location>
        <begin position="1"/>
        <end position="19"/>
    </location>
</feature>
<dbReference type="AlphaFoldDB" id="A0A1N6WYI1"/>
<feature type="chain" id="PRO_5013360440" evidence="1">
    <location>
        <begin position="20"/>
        <end position="122"/>
    </location>
</feature>
<reference evidence="2 3" key="1">
    <citation type="submission" date="2017-01" db="EMBL/GenBank/DDBJ databases">
        <authorList>
            <person name="Mah S.A."/>
            <person name="Swanson W.J."/>
            <person name="Moy G.W."/>
            <person name="Vacquier V.D."/>
        </authorList>
    </citation>
    <scope>NUCLEOTIDE SEQUENCE [LARGE SCALE GENOMIC DNA]</scope>
    <source>
        <strain evidence="2 3">RU36E</strain>
    </source>
</reference>